<evidence type="ECO:0000313" key="2">
    <source>
        <dbReference type="EMBL" id="NHE57082.1"/>
    </source>
</evidence>
<dbReference type="Proteomes" id="UP000649799">
    <property type="component" value="Unassembled WGS sequence"/>
</dbReference>
<dbReference type="PROSITE" id="PS51257">
    <property type="entry name" value="PROKAR_LIPOPROTEIN"/>
    <property type="match status" value="1"/>
</dbReference>
<keyword evidence="3" id="KW-1185">Reference proteome</keyword>
<accession>A0ABX0HA62</accession>
<proteinExistence type="predicted"/>
<dbReference type="InterPro" id="IPR021796">
    <property type="entry name" value="Tll0287-like_dom"/>
</dbReference>
<sequence>MKNTKWIRLLFVPLLLLASCGDNKKIDRDVVDQVNKANEVKKVTESEITDYAMKWGDEISQEAQVELIGALQKAIEDKGVPGAIDFCHLEALPITKKVADKHAVNIRRVSVKNRNPENSPTDMEKSLLDAYAYNVENEIDNRPNIQKTENGEVLLYTKAITIPGGLCLNCHGEPGKEVSDATFEKIKSLYPADKALGYKVGELRGMWSISLPKKEVVKNM</sequence>
<evidence type="ECO:0000259" key="1">
    <source>
        <dbReference type="Pfam" id="PF11845"/>
    </source>
</evidence>
<evidence type="ECO:0000313" key="3">
    <source>
        <dbReference type="Proteomes" id="UP000649799"/>
    </source>
</evidence>
<dbReference type="EMBL" id="JAANYN010000003">
    <property type="protein sequence ID" value="NHE57082.1"/>
    <property type="molecule type" value="Genomic_DNA"/>
</dbReference>
<feature type="domain" description="Tll0287-like" evidence="1">
    <location>
        <begin position="37"/>
        <end position="212"/>
    </location>
</feature>
<gene>
    <name evidence="2" type="ORF">G9Q97_09680</name>
</gene>
<dbReference type="Pfam" id="PF11845">
    <property type="entry name" value="Tll0287-like"/>
    <property type="match status" value="1"/>
</dbReference>
<organism evidence="2 3">
    <name type="scientific">Cyclobacterium plantarum</name>
    <dbReference type="NCBI Taxonomy" id="2716263"/>
    <lineage>
        <taxon>Bacteria</taxon>
        <taxon>Pseudomonadati</taxon>
        <taxon>Bacteroidota</taxon>
        <taxon>Cytophagia</taxon>
        <taxon>Cytophagales</taxon>
        <taxon>Cyclobacteriaceae</taxon>
        <taxon>Cyclobacterium</taxon>
    </lineage>
</organism>
<reference evidence="2 3" key="1">
    <citation type="submission" date="2020-03" db="EMBL/GenBank/DDBJ databases">
        <title>Cyclobacterium plantarum sp. nov., a marine bacterium isolated from a coastal-marine wetland.</title>
        <authorList>
            <person name="Sanchez-Porro C."/>
            <person name="Ventosa A."/>
            <person name="Amoozegar M."/>
        </authorList>
    </citation>
    <scope>NUCLEOTIDE SEQUENCE [LARGE SCALE GENOMIC DNA]</scope>
    <source>
        <strain evidence="2 3">GBPx2</strain>
    </source>
</reference>
<name>A0ABX0HA62_9BACT</name>
<protein>
    <submittedName>
        <fullName evidence="2">DUF3365 domain-containing protein</fullName>
    </submittedName>
</protein>
<dbReference type="RefSeq" id="WP_166146211.1">
    <property type="nucleotide sequence ID" value="NZ_JAANYN010000003.1"/>
</dbReference>
<comment type="caution">
    <text evidence="2">The sequence shown here is derived from an EMBL/GenBank/DDBJ whole genome shotgun (WGS) entry which is preliminary data.</text>
</comment>